<dbReference type="GO" id="GO:0000014">
    <property type="term" value="F:single-stranded DNA endodeoxyribonuclease activity"/>
    <property type="evidence" value="ECO:0007669"/>
    <property type="project" value="TreeGrafter"/>
</dbReference>
<dbReference type="EMBL" id="MRZV01001654">
    <property type="protein sequence ID" value="PIK36563.1"/>
    <property type="molecule type" value="Genomic_DNA"/>
</dbReference>
<dbReference type="InterPro" id="IPR004843">
    <property type="entry name" value="Calcineurin-like_PHP"/>
</dbReference>
<evidence type="ECO:0000256" key="13">
    <source>
        <dbReference type="ARBA" id="ARBA00023211"/>
    </source>
</evidence>
<comment type="caution">
    <text evidence="20">The sequence shown here is derived from an EMBL/GenBank/DDBJ whole genome shotgun (WGS) entry which is preliminary data.</text>
</comment>
<evidence type="ECO:0000259" key="19">
    <source>
        <dbReference type="SMART" id="SM01347"/>
    </source>
</evidence>
<proteinExistence type="inferred from homology"/>
<evidence type="ECO:0000256" key="1">
    <source>
        <dbReference type="ARBA" id="ARBA00001936"/>
    </source>
</evidence>
<reference evidence="20 21" key="1">
    <citation type="journal article" date="2017" name="PLoS Biol.">
        <title>The sea cucumber genome provides insights into morphological evolution and visceral regeneration.</title>
        <authorList>
            <person name="Zhang X."/>
            <person name="Sun L."/>
            <person name="Yuan J."/>
            <person name="Sun Y."/>
            <person name="Gao Y."/>
            <person name="Zhang L."/>
            <person name="Li S."/>
            <person name="Dai H."/>
            <person name="Hamel J.F."/>
            <person name="Liu C."/>
            <person name="Yu Y."/>
            <person name="Liu S."/>
            <person name="Lin W."/>
            <person name="Guo K."/>
            <person name="Jin S."/>
            <person name="Xu P."/>
            <person name="Storey K.B."/>
            <person name="Huan P."/>
            <person name="Zhang T."/>
            <person name="Zhou Y."/>
            <person name="Zhang J."/>
            <person name="Lin C."/>
            <person name="Li X."/>
            <person name="Xing L."/>
            <person name="Huo D."/>
            <person name="Sun M."/>
            <person name="Wang L."/>
            <person name="Mercier A."/>
            <person name="Li F."/>
            <person name="Yang H."/>
            <person name="Xiang J."/>
        </authorList>
    </citation>
    <scope>NUCLEOTIDE SEQUENCE [LARGE SCALE GENOMIC DNA]</scope>
    <source>
        <strain evidence="20">Shaxun</strain>
        <tissue evidence="20">Muscle</tissue>
    </source>
</reference>
<comment type="similarity">
    <text evidence="4 17">Belongs to the MRE11/RAD32 family.</text>
</comment>
<dbReference type="GO" id="GO:0031573">
    <property type="term" value="P:mitotic intra-S DNA damage checkpoint signaling"/>
    <property type="evidence" value="ECO:0007669"/>
    <property type="project" value="TreeGrafter"/>
</dbReference>
<feature type="region of interest" description="Disordered" evidence="18">
    <location>
        <begin position="492"/>
        <end position="526"/>
    </location>
</feature>
<dbReference type="GO" id="GO:0008296">
    <property type="term" value="F:3'-5'-DNA exonuclease activity"/>
    <property type="evidence" value="ECO:0007669"/>
    <property type="project" value="InterPro"/>
</dbReference>
<keyword evidence="11 17" id="KW-0269">Exonuclease</keyword>
<dbReference type="PIRSF" id="PIRSF000882">
    <property type="entry name" value="DSB_repair_MRE11"/>
    <property type="match status" value="1"/>
</dbReference>
<keyword evidence="6 17" id="KW-0540">Nuclease</keyword>
<evidence type="ECO:0000313" key="20">
    <source>
        <dbReference type="EMBL" id="PIK36563.1"/>
    </source>
</evidence>
<evidence type="ECO:0000256" key="14">
    <source>
        <dbReference type="ARBA" id="ARBA00023242"/>
    </source>
</evidence>
<dbReference type="SMART" id="SM01347">
    <property type="entry name" value="Mre11_DNA_bind"/>
    <property type="match status" value="1"/>
</dbReference>
<keyword evidence="8 17" id="KW-0255">Endonuclease</keyword>
<evidence type="ECO:0000256" key="11">
    <source>
        <dbReference type="ARBA" id="ARBA00022839"/>
    </source>
</evidence>
<dbReference type="FunFam" id="3.30.110.110:FF:000004">
    <property type="entry name" value="Double-strand break repair protein"/>
    <property type="match status" value="1"/>
</dbReference>
<evidence type="ECO:0000256" key="3">
    <source>
        <dbReference type="ARBA" id="ARBA00004286"/>
    </source>
</evidence>
<feature type="active site" description="Proton donor" evidence="16">
    <location>
        <position position="136"/>
    </location>
</feature>
<dbReference type="Pfam" id="PF00149">
    <property type="entry name" value="Metallophos"/>
    <property type="match status" value="1"/>
</dbReference>
<dbReference type="GO" id="GO:0042138">
    <property type="term" value="P:meiotic DNA double-strand break formation"/>
    <property type="evidence" value="ECO:0007669"/>
    <property type="project" value="TreeGrafter"/>
</dbReference>
<keyword evidence="10 17" id="KW-0378">Hydrolase</keyword>
<evidence type="ECO:0000256" key="9">
    <source>
        <dbReference type="ARBA" id="ARBA00022763"/>
    </source>
</evidence>
<evidence type="ECO:0000256" key="18">
    <source>
        <dbReference type="SAM" id="MobiDB-lite"/>
    </source>
</evidence>
<evidence type="ECO:0000256" key="2">
    <source>
        <dbReference type="ARBA" id="ARBA00004123"/>
    </source>
</evidence>
<dbReference type="GO" id="GO:0006303">
    <property type="term" value="P:double-strand break repair via nonhomologous end joining"/>
    <property type="evidence" value="ECO:0007669"/>
    <property type="project" value="TreeGrafter"/>
</dbReference>
<dbReference type="GO" id="GO:0000723">
    <property type="term" value="P:telomere maintenance"/>
    <property type="evidence" value="ECO:0007669"/>
    <property type="project" value="TreeGrafter"/>
</dbReference>
<evidence type="ECO:0000256" key="15">
    <source>
        <dbReference type="ARBA" id="ARBA00023254"/>
    </source>
</evidence>
<dbReference type="NCBIfam" id="TIGR00583">
    <property type="entry name" value="mre11"/>
    <property type="match status" value="1"/>
</dbReference>
<dbReference type="PANTHER" id="PTHR10139:SF1">
    <property type="entry name" value="DOUBLE-STRAND BREAK REPAIR PROTEIN MRE11"/>
    <property type="match status" value="1"/>
</dbReference>
<organism evidence="20 21">
    <name type="scientific">Stichopus japonicus</name>
    <name type="common">Sea cucumber</name>
    <dbReference type="NCBI Taxonomy" id="307972"/>
    <lineage>
        <taxon>Eukaryota</taxon>
        <taxon>Metazoa</taxon>
        <taxon>Echinodermata</taxon>
        <taxon>Eleutherozoa</taxon>
        <taxon>Echinozoa</taxon>
        <taxon>Holothuroidea</taxon>
        <taxon>Aspidochirotacea</taxon>
        <taxon>Aspidochirotida</taxon>
        <taxon>Stichopodidae</taxon>
        <taxon>Apostichopus</taxon>
    </lineage>
</organism>
<dbReference type="InterPro" id="IPR038487">
    <property type="entry name" value="Mre11_capping_dom"/>
</dbReference>
<dbReference type="GO" id="GO:0035861">
    <property type="term" value="C:site of double-strand break"/>
    <property type="evidence" value="ECO:0007669"/>
    <property type="project" value="TreeGrafter"/>
</dbReference>
<dbReference type="InterPro" id="IPR003701">
    <property type="entry name" value="Mre11"/>
</dbReference>
<dbReference type="Proteomes" id="UP000230750">
    <property type="component" value="Unassembled WGS sequence"/>
</dbReference>
<gene>
    <name evidence="20" type="ORF">BSL78_26602</name>
</gene>
<sequence>MPKGGTSDTRDDPEDEENTFKILVATDCHLGYMEKDSVRTDDSLNTFEEILQHAQKEKVDFVLLGGDLYHDNKPSRKSLHCSMALLRQYCMGDNPVQFEFLSDPSVNFSTNPFPVVNYADPNMNVDMPVFSIHGNHDDPAGLGNLCALDVLSIAGLVNYFGKSPSLEDVKISPILLRKGRTKLALYGLGSIRDERLHRMFLQGKVSMLQPKENRDSWFNLFVIHQNRAKHGEHNYIPEQFLNEFIDLVVWGHEHECLVDPVWNPTQNFFISQPGSSIATSLSHGEAVKKHVALLQVRNKEMKCTKIPLETVRQFYIEDVCLLDTDLDPADVHAEKKVEKYCAAKIEELISKAVDEHSGNPKQPKLPLVRLRVDYSGGFSTFNVNRFGQQFSNKVANPKDLILFNKKKEARTKSDDTKPGEDLGDFLRPEALNTQRVEDLVKEYFTSTEKAKQLELLSEKGLGDAIREFVEKKENDAIQELVKYQLGKIQTSLRQRNTSEDHLRDELDRIKDERTKCQRQKEQQKLK</sequence>
<feature type="domain" description="Mre11 DNA-binding" evidence="19">
    <location>
        <begin position="301"/>
        <end position="468"/>
    </location>
</feature>
<name>A0A2G8JLF9_STIJA</name>
<dbReference type="GO" id="GO:0030145">
    <property type="term" value="F:manganese ion binding"/>
    <property type="evidence" value="ECO:0007669"/>
    <property type="project" value="InterPro"/>
</dbReference>
<keyword evidence="5" id="KW-0158">Chromosome</keyword>
<dbReference type="Gene3D" id="3.30.110.110">
    <property type="entry name" value="Mre11, capping domain"/>
    <property type="match status" value="1"/>
</dbReference>
<dbReference type="FunFam" id="3.60.21.10:FF:000011">
    <property type="entry name" value="Double-strand break repair protein"/>
    <property type="match status" value="1"/>
</dbReference>
<dbReference type="SUPFAM" id="SSF56300">
    <property type="entry name" value="Metallo-dependent phosphatases"/>
    <property type="match status" value="1"/>
</dbReference>
<dbReference type="GO" id="GO:0007095">
    <property type="term" value="P:mitotic G2 DNA damage checkpoint signaling"/>
    <property type="evidence" value="ECO:0007669"/>
    <property type="project" value="TreeGrafter"/>
</dbReference>
<dbReference type="Pfam" id="PF04152">
    <property type="entry name" value="Mre11_DNA_bind"/>
    <property type="match status" value="1"/>
</dbReference>
<comment type="cofactor">
    <cofactor evidence="1">
        <name>Mn(2+)</name>
        <dbReference type="ChEBI" id="CHEBI:29035"/>
    </cofactor>
</comment>
<evidence type="ECO:0000256" key="7">
    <source>
        <dbReference type="ARBA" id="ARBA00022723"/>
    </source>
</evidence>
<dbReference type="AlphaFoldDB" id="A0A2G8JLF9"/>
<evidence type="ECO:0000256" key="16">
    <source>
        <dbReference type="PIRSR" id="PIRSR000882-1"/>
    </source>
</evidence>
<dbReference type="GO" id="GO:0000724">
    <property type="term" value="P:double-strand break repair via homologous recombination"/>
    <property type="evidence" value="ECO:0007669"/>
    <property type="project" value="TreeGrafter"/>
</dbReference>
<dbReference type="InterPro" id="IPR029052">
    <property type="entry name" value="Metallo-depent_PP-like"/>
</dbReference>
<dbReference type="CDD" id="cd00840">
    <property type="entry name" value="MPP_Mre11_N"/>
    <property type="match status" value="1"/>
</dbReference>
<evidence type="ECO:0000256" key="4">
    <source>
        <dbReference type="ARBA" id="ARBA00009028"/>
    </source>
</evidence>
<feature type="compositionally biased region" description="Basic and acidic residues" evidence="18">
    <location>
        <begin position="496"/>
        <end position="526"/>
    </location>
</feature>
<dbReference type="STRING" id="307972.A0A2G8JLF9"/>
<keyword evidence="9 17" id="KW-0227">DNA damage</keyword>
<keyword evidence="7" id="KW-0479">Metal-binding</keyword>
<evidence type="ECO:0000313" key="21">
    <source>
        <dbReference type="Proteomes" id="UP000230750"/>
    </source>
</evidence>
<comment type="subcellular location">
    <subcellularLocation>
        <location evidence="3">Chromosome</location>
    </subcellularLocation>
    <subcellularLocation>
        <location evidence="2">Nucleus</location>
    </subcellularLocation>
</comment>
<dbReference type="InterPro" id="IPR041796">
    <property type="entry name" value="Mre11_N"/>
</dbReference>
<evidence type="ECO:0000256" key="5">
    <source>
        <dbReference type="ARBA" id="ARBA00022454"/>
    </source>
</evidence>
<dbReference type="Gene3D" id="3.60.21.10">
    <property type="match status" value="1"/>
</dbReference>
<feature type="non-terminal residue" evidence="20">
    <location>
        <position position="526"/>
    </location>
</feature>
<dbReference type="OrthoDB" id="30417at2759"/>
<dbReference type="GO" id="GO:0030870">
    <property type="term" value="C:Mre11 complex"/>
    <property type="evidence" value="ECO:0007669"/>
    <property type="project" value="InterPro"/>
</dbReference>
<dbReference type="InterPro" id="IPR007281">
    <property type="entry name" value="Mre11_DNA-bd"/>
</dbReference>
<accession>A0A2G8JLF9</accession>
<keyword evidence="12 17" id="KW-0234">DNA repair</keyword>
<keyword evidence="15 17" id="KW-0469">Meiosis</keyword>
<evidence type="ECO:0000256" key="10">
    <source>
        <dbReference type="ARBA" id="ARBA00022801"/>
    </source>
</evidence>
<keyword evidence="14 17" id="KW-0539">Nucleus</keyword>
<evidence type="ECO:0000256" key="12">
    <source>
        <dbReference type="ARBA" id="ARBA00023204"/>
    </source>
</evidence>
<evidence type="ECO:0000256" key="8">
    <source>
        <dbReference type="ARBA" id="ARBA00022759"/>
    </source>
</evidence>
<protein>
    <submittedName>
        <fullName evidence="20">Putative double-strand break repair protein MRE11A</fullName>
    </submittedName>
</protein>
<evidence type="ECO:0000256" key="6">
    <source>
        <dbReference type="ARBA" id="ARBA00022722"/>
    </source>
</evidence>
<keyword evidence="21" id="KW-1185">Reference proteome</keyword>
<evidence type="ECO:0000256" key="17">
    <source>
        <dbReference type="RuleBase" id="RU003447"/>
    </source>
</evidence>
<dbReference type="PANTHER" id="PTHR10139">
    <property type="entry name" value="DOUBLE-STRAND BREAK REPAIR PROTEIN MRE11"/>
    <property type="match status" value="1"/>
</dbReference>
<keyword evidence="13 17" id="KW-0464">Manganese</keyword>
<dbReference type="GO" id="GO:0097552">
    <property type="term" value="P:mitochondrial double-strand break repair via homologous recombination"/>
    <property type="evidence" value="ECO:0007669"/>
    <property type="project" value="TreeGrafter"/>
</dbReference>